<dbReference type="PANTHER" id="PTHR30302">
    <property type="entry name" value="HYDROGENASE 1 MATURATION PROTEASE"/>
    <property type="match status" value="1"/>
</dbReference>
<dbReference type="PRINTS" id="PR00446">
    <property type="entry name" value="HYDRGNUPTAKE"/>
</dbReference>
<evidence type="ECO:0000256" key="2">
    <source>
        <dbReference type="ARBA" id="ARBA00022670"/>
    </source>
</evidence>
<evidence type="ECO:0000313" key="5">
    <source>
        <dbReference type="EMBL" id="MBC9713929.1"/>
    </source>
</evidence>
<evidence type="ECO:0000256" key="1">
    <source>
        <dbReference type="ARBA" id="ARBA00006814"/>
    </source>
</evidence>
<organism evidence="5 6">
    <name type="scientific">Streptomyces polyasparticus</name>
    <dbReference type="NCBI Taxonomy" id="2767826"/>
    <lineage>
        <taxon>Bacteria</taxon>
        <taxon>Bacillati</taxon>
        <taxon>Actinomycetota</taxon>
        <taxon>Actinomycetes</taxon>
        <taxon>Kitasatosporales</taxon>
        <taxon>Streptomycetaceae</taxon>
        <taxon>Streptomyces</taxon>
    </lineage>
</organism>
<comment type="similarity">
    <text evidence="1">Belongs to the peptidase A31 family.</text>
</comment>
<dbReference type="PANTHER" id="PTHR30302:SF1">
    <property type="entry name" value="HYDROGENASE 2 MATURATION PROTEASE"/>
    <property type="match status" value="1"/>
</dbReference>
<gene>
    <name evidence="5" type="ORF">H9Y04_15275</name>
</gene>
<dbReference type="SUPFAM" id="SSF53163">
    <property type="entry name" value="HybD-like"/>
    <property type="match status" value="1"/>
</dbReference>
<accession>A0ABR7SFF7</accession>
<keyword evidence="2 5" id="KW-0645">Protease</keyword>
<dbReference type="GO" id="GO:0006508">
    <property type="term" value="P:proteolysis"/>
    <property type="evidence" value="ECO:0007669"/>
    <property type="project" value="UniProtKB-KW"/>
</dbReference>
<proteinExistence type="inferred from homology"/>
<keyword evidence="6" id="KW-1185">Reference proteome</keyword>
<dbReference type="InterPro" id="IPR000671">
    <property type="entry name" value="Peptidase_A31"/>
</dbReference>
<reference evidence="5 6" key="1">
    <citation type="submission" date="2020-08" db="EMBL/GenBank/DDBJ databases">
        <title>Genemic of Streptomyces polyaspartic.</title>
        <authorList>
            <person name="Liu W."/>
        </authorList>
    </citation>
    <scope>NUCLEOTIDE SEQUENCE [LARGE SCALE GENOMIC DNA]</scope>
    <source>
        <strain evidence="5 6">TRM66268-LWL</strain>
    </source>
</reference>
<dbReference type="InterPro" id="IPR023430">
    <property type="entry name" value="Pept_HybD-like_dom_sf"/>
</dbReference>
<dbReference type="EMBL" id="JACTVJ010000006">
    <property type="protein sequence ID" value="MBC9713929.1"/>
    <property type="molecule type" value="Genomic_DNA"/>
</dbReference>
<keyword evidence="3" id="KW-0064">Aspartyl protease</keyword>
<dbReference type="Pfam" id="PF01750">
    <property type="entry name" value="HycI"/>
    <property type="match status" value="1"/>
</dbReference>
<comment type="caution">
    <text evidence="5">The sequence shown here is derived from an EMBL/GenBank/DDBJ whole genome shotgun (WGS) entry which is preliminary data.</text>
</comment>
<name>A0ABR7SFF7_9ACTN</name>
<evidence type="ECO:0000256" key="3">
    <source>
        <dbReference type="ARBA" id="ARBA00022750"/>
    </source>
</evidence>
<keyword evidence="4" id="KW-0378">Hydrolase</keyword>
<sequence>MVAGVGNVFLRDDGFGVEVVRRLASVPLPEGTRVADFGIRGVHLAHELMNGYEGLVLVDALPSGHPPGTVCLLDPELPGPEERMPGLGPPVDAHDMGPEAVLCLIRQLGVRVPWMRVVGCEPADLGEGMGLSPAVDGAVDEAVRLVRNLLGEASVRAEDCDPEEEKEAKGRA</sequence>
<dbReference type="Proteomes" id="UP000642284">
    <property type="component" value="Unassembled WGS sequence"/>
</dbReference>
<dbReference type="GO" id="GO:0008233">
    <property type="term" value="F:peptidase activity"/>
    <property type="evidence" value="ECO:0007669"/>
    <property type="project" value="UniProtKB-KW"/>
</dbReference>
<protein>
    <submittedName>
        <fullName evidence="5">Hydrogenase maturation protease</fullName>
    </submittedName>
</protein>
<evidence type="ECO:0000256" key="4">
    <source>
        <dbReference type="ARBA" id="ARBA00022801"/>
    </source>
</evidence>
<evidence type="ECO:0000313" key="6">
    <source>
        <dbReference type="Proteomes" id="UP000642284"/>
    </source>
</evidence>
<dbReference type="Gene3D" id="3.40.50.1450">
    <property type="entry name" value="HybD-like"/>
    <property type="match status" value="1"/>
</dbReference>
<dbReference type="NCBIfam" id="TIGR00072">
    <property type="entry name" value="hydrog_prot"/>
    <property type="match status" value="1"/>
</dbReference>
<dbReference type="RefSeq" id="WP_187814469.1">
    <property type="nucleotide sequence ID" value="NZ_JACTVJ010000006.1"/>
</dbReference>